<keyword evidence="2" id="KW-0808">Transferase</keyword>
<feature type="signal peptide" evidence="5">
    <location>
        <begin position="1"/>
        <end position="21"/>
    </location>
</feature>
<evidence type="ECO:0000313" key="8">
    <source>
        <dbReference type="EMBL" id="CAL4768570.1"/>
    </source>
</evidence>
<reference evidence="7" key="2">
    <citation type="submission" date="2024-04" db="EMBL/GenBank/DDBJ databases">
        <authorList>
            <person name="Chen Y."/>
            <person name="Shah S."/>
            <person name="Dougan E. K."/>
            <person name="Thang M."/>
            <person name="Chan C."/>
        </authorList>
    </citation>
    <scope>NUCLEOTIDE SEQUENCE [LARGE SCALE GENOMIC DNA]</scope>
</reference>
<dbReference type="InterPro" id="IPR050088">
    <property type="entry name" value="IspD/TarI_cytidylyltransf_bact"/>
</dbReference>
<evidence type="ECO:0000256" key="2">
    <source>
        <dbReference type="ARBA" id="ARBA00022679"/>
    </source>
</evidence>
<gene>
    <name evidence="6" type="ORF">C1SCF055_LOCUS9067</name>
</gene>
<evidence type="ECO:0000256" key="1">
    <source>
        <dbReference type="ARBA" id="ARBA00009789"/>
    </source>
</evidence>
<dbReference type="PANTHER" id="PTHR32125:SF4">
    <property type="entry name" value="2-C-METHYL-D-ERYTHRITOL 4-PHOSPHATE CYTIDYLYLTRANSFERASE, CHLOROPLASTIC"/>
    <property type="match status" value="1"/>
</dbReference>
<dbReference type="InterPro" id="IPR001228">
    <property type="entry name" value="IspD"/>
</dbReference>
<evidence type="ECO:0000313" key="9">
    <source>
        <dbReference type="Proteomes" id="UP001152797"/>
    </source>
</evidence>
<dbReference type="Pfam" id="PF01128">
    <property type="entry name" value="IspD"/>
    <property type="match status" value="1"/>
</dbReference>
<comment type="similarity">
    <text evidence="1">Belongs to the IspD/TarI cytidylyltransferase family. IspD subfamily.</text>
</comment>
<accession>A0A9P1FM75</accession>
<dbReference type="CDD" id="cd02516">
    <property type="entry name" value="CDP-ME_synthetase"/>
    <property type="match status" value="1"/>
</dbReference>
<dbReference type="AlphaFoldDB" id="A0A9P1FM75"/>
<evidence type="ECO:0000313" key="7">
    <source>
        <dbReference type="EMBL" id="CAL1134633.1"/>
    </source>
</evidence>
<evidence type="ECO:0000256" key="5">
    <source>
        <dbReference type="SAM" id="SignalP"/>
    </source>
</evidence>
<dbReference type="InterPro" id="IPR029044">
    <property type="entry name" value="Nucleotide-diphossugar_trans"/>
</dbReference>
<reference evidence="6" key="1">
    <citation type="submission" date="2022-10" db="EMBL/GenBank/DDBJ databases">
        <authorList>
            <person name="Chen Y."/>
            <person name="Dougan E. K."/>
            <person name="Chan C."/>
            <person name="Rhodes N."/>
            <person name="Thang M."/>
        </authorList>
    </citation>
    <scope>NUCLEOTIDE SEQUENCE</scope>
</reference>
<proteinExistence type="inferred from homology"/>
<keyword evidence="5" id="KW-0732">Signal</keyword>
<dbReference type="OrthoDB" id="414267at2759"/>
<feature type="chain" id="PRO_5043272035" description="2-C-methyl-D-erythritol 4-phosphate cytidylyltransferase, chloroplastic" evidence="5">
    <location>
        <begin position="22"/>
        <end position="340"/>
    </location>
</feature>
<dbReference type="FunFam" id="3.90.550.10:FF:000003">
    <property type="entry name" value="2-C-methyl-D-erythritol 4-phosphate cytidylyltransferase"/>
    <property type="match status" value="1"/>
</dbReference>
<dbReference type="EMBL" id="CAMXCT030000621">
    <property type="protein sequence ID" value="CAL4768570.1"/>
    <property type="molecule type" value="Genomic_DNA"/>
</dbReference>
<dbReference type="PANTHER" id="PTHR32125">
    <property type="entry name" value="2-C-METHYL-D-ERYTHRITOL 4-PHOSPHATE CYTIDYLYLTRANSFERASE, CHLOROPLASTIC"/>
    <property type="match status" value="1"/>
</dbReference>
<sequence>MRRPARLLRIMALACAGLAFANQCCRHGGINFIQAVQPVEPLHVTHVVPASSGKFGSTPLYQRVPENQLPPSFVAGCLVAAFATTRSSWSNQRNKKQRMRVACAASGSEVGVVLLSAGVGKRMGASIPKQYIKLMGLEIALHSLDTFLDCDVSEIVIVCAEEWQHIFKDHLEKRGSTKCALKFTTGGKERQDSVRNGLAKITAPIVAIHDAARPLVTKEEMEKVVADAAEHGAALLAVPTKATIKQAVAVDDNFVAATPKRKLLWEAHTPQVIRSDLLRKGFEKAEKENLEVTDDVSLIELLGEKVKLTEGEYTNIKVTTPEDIAVAETILRERGYVSPE</sequence>
<dbReference type="GO" id="GO:0050518">
    <property type="term" value="F:2-C-methyl-D-erythritol 4-phosphate cytidylyltransferase activity"/>
    <property type="evidence" value="ECO:0007669"/>
    <property type="project" value="InterPro"/>
</dbReference>
<protein>
    <recommendedName>
        <fullName evidence="4">2-C-methyl-D-erythritol 4-phosphate cytidylyltransferase, chloroplastic</fullName>
    </recommendedName>
</protein>
<dbReference type="EMBL" id="CAMXCT010000621">
    <property type="protein sequence ID" value="CAI3981258.1"/>
    <property type="molecule type" value="Genomic_DNA"/>
</dbReference>
<evidence type="ECO:0000256" key="3">
    <source>
        <dbReference type="ARBA" id="ARBA00022695"/>
    </source>
</evidence>
<comment type="caution">
    <text evidence="6">The sequence shown here is derived from an EMBL/GenBank/DDBJ whole genome shotgun (WGS) entry which is preliminary data.</text>
</comment>
<evidence type="ECO:0000313" key="6">
    <source>
        <dbReference type="EMBL" id="CAI3981258.1"/>
    </source>
</evidence>
<dbReference type="EMBL" id="CAMXCT020000621">
    <property type="protein sequence ID" value="CAL1134633.1"/>
    <property type="molecule type" value="Genomic_DNA"/>
</dbReference>
<keyword evidence="3 8" id="KW-0548">Nucleotidyltransferase</keyword>
<dbReference type="HAMAP" id="MF_00108">
    <property type="entry name" value="IspD"/>
    <property type="match status" value="1"/>
</dbReference>
<dbReference type="NCBIfam" id="TIGR00453">
    <property type="entry name" value="ispD"/>
    <property type="match status" value="1"/>
</dbReference>
<dbReference type="Proteomes" id="UP001152797">
    <property type="component" value="Unassembled WGS sequence"/>
</dbReference>
<dbReference type="Gene3D" id="3.90.550.10">
    <property type="entry name" value="Spore Coat Polysaccharide Biosynthesis Protein SpsA, Chain A"/>
    <property type="match status" value="1"/>
</dbReference>
<name>A0A9P1FM75_9DINO</name>
<dbReference type="GO" id="GO:0008299">
    <property type="term" value="P:isoprenoid biosynthetic process"/>
    <property type="evidence" value="ECO:0007669"/>
    <property type="project" value="InterPro"/>
</dbReference>
<keyword evidence="9" id="KW-1185">Reference proteome</keyword>
<organism evidence="6">
    <name type="scientific">Cladocopium goreaui</name>
    <dbReference type="NCBI Taxonomy" id="2562237"/>
    <lineage>
        <taxon>Eukaryota</taxon>
        <taxon>Sar</taxon>
        <taxon>Alveolata</taxon>
        <taxon>Dinophyceae</taxon>
        <taxon>Suessiales</taxon>
        <taxon>Symbiodiniaceae</taxon>
        <taxon>Cladocopium</taxon>
    </lineage>
</organism>
<evidence type="ECO:0000256" key="4">
    <source>
        <dbReference type="ARBA" id="ARBA00069967"/>
    </source>
</evidence>
<dbReference type="SUPFAM" id="SSF53448">
    <property type="entry name" value="Nucleotide-diphospho-sugar transferases"/>
    <property type="match status" value="1"/>
</dbReference>
<dbReference type="InterPro" id="IPR034683">
    <property type="entry name" value="IspD/TarI"/>
</dbReference>